<dbReference type="InterPro" id="IPR032062">
    <property type="entry name" value="DUF4803"/>
</dbReference>
<dbReference type="eggNOG" id="ENOG502QPIF">
    <property type="taxonomic scope" value="Eukaryota"/>
</dbReference>
<protein>
    <submittedName>
        <fullName evidence="2 3">Uncharacterized protein</fullName>
    </submittedName>
</protein>
<dbReference type="FunCoup" id="B0WQX6">
    <property type="interactions" value="33"/>
</dbReference>
<gene>
    <name evidence="3" type="primary">6041920</name>
    <name evidence="2" type="ORF">CpipJ_CPIJ009483</name>
</gene>
<dbReference type="STRING" id="7176.B0WQX6"/>
<dbReference type="Proteomes" id="UP000002320">
    <property type="component" value="Unassembled WGS sequence"/>
</dbReference>
<dbReference type="VEuPathDB" id="VectorBase:CPIJ009483"/>
<dbReference type="HOGENOM" id="CLU_015334_0_0_1"/>
<organism>
    <name type="scientific">Culex quinquefasciatus</name>
    <name type="common">Southern house mosquito</name>
    <name type="synonym">Culex pungens</name>
    <dbReference type="NCBI Taxonomy" id="7176"/>
    <lineage>
        <taxon>Eukaryota</taxon>
        <taxon>Metazoa</taxon>
        <taxon>Ecdysozoa</taxon>
        <taxon>Arthropoda</taxon>
        <taxon>Hexapoda</taxon>
        <taxon>Insecta</taxon>
        <taxon>Pterygota</taxon>
        <taxon>Neoptera</taxon>
        <taxon>Endopterygota</taxon>
        <taxon>Diptera</taxon>
        <taxon>Nematocera</taxon>
        <taxon>Culicoidea</taxon>
        <taxon>Culicidae</taxon>
        <taxon>Culicinae</taxon>
        <taxon>Culicini</taxon>
        <taxon>Culex</taxon>
        <taxon>Culex</taxon>
    </lineage>
</organism>
<dbReference type="PANTHER" id="PTHR47890:SF1">
    <property type="entry name" value="LD24308P"/>
    <property type="match status" value="1"/>
</dbReference>
<dbReference type="OMA" id="RCHYCFC"/>
<dbReference type="AlphaFoldDB" id="B0WQX6"/>
<evidence type="ECO:0000313" key="4">
    <source>
        <dbReference type="Proteomes" id="UP000002320"/>
    </source>
</evidence>
<dbReference type="Pfam" id="PF16061">
    <property type="entry name" value="DUF4803"/>
    <property type="match status" value="1"/>
</dbReference>
<dbReference type="VEuPathDB" id="VectorBase:CQUJHB010272"/>
<evidence type="ECO:0000313" key="3">
    <source>
        <dbReference type="EnsemblMetazoa" id="CPIJ009483-PA"/>
    </source>
</evidence>
<sequence>MRNPSSNLLVTFCVALPLATLTNVVSGIAVFNLGKEVVSGINKTWGLVEDFRKPDEILENMYHISRKIEDTEHQVRLFLASSLANLLKQFGNNPKLEPTLQELAEHLHWISGQERIMRSFADSEQQPERRELEAFADSIVAQDANSVQERLSRMELLVLGSQDLPLRKLGSLELMLQAMEASEALICNLELSAQQALYELFNAIAIADLRGYSMMQYSWMLLKAYGKGNFVTEANLMRRRFEDRTNQARLLLQQIMEQASREYWRCDPERSQHKEGESFVQITRLLQGYVENEVNLNRNDTCRKDCAYYSSDVKQEQCKKDMYCTKQLICSGKIYDCEFIDSAMWICPAANNSDRRYEYIEYENGMVFGQKKTCSRGTTKVKSWWRWIFWHCSNCFCLCDDAKHSDRYINMRESVSDLKNNKVVTGMRFVKKNRIIHLIVQQGRLLPRGQIDNGTLEWVEPHNYNLLSTNVRVGRDYHTLNRNNRSLDLDDLYVPQGYVLTGVRFRLLDNHLNLEIRMTEIDFATGQLIDPDKSIWIGNDNTERTVNKRTEFELDRPHVPLLSLVKSLPDSASNQFIQFRASDRNMDAAQTTVPFFDAQSVVPVKPVPLSGAGLFHKGRPGFGGFVAPKVMTYDFGPHVLAP</sequence>
<dbReference type="PANTHER" id="PTHR47890">
    <property type="entry name" value="LD24308P"/>
    <property type="match status" value="1"/>
</dbReference>
<evidence type="ECO:0000313" key="2">
    <source>
        <dbReference type="EMBL" id="EDS33063.1"/>
    </source>
</evidence>
<proteinExistence type="predicted"/>
<reference evidence="2" key="1">
    <citation type="submission" date="2007-03" db="EMBL/GenBank/DDBJ databases">
        <title>Annotation of Culex pipiens quinquefasciatus.</title>
        <authorList>
            <consortium name="The Broad Institute Genome Sequencing Platform"/>
            <person name="Atkinson P.W."/>
            <person name="Hemingway J."/>
            <person name="Christensen B.M."/>
            <person name="Higgs S."/>
            <person name="Kodira C."/>
            <person name="Hannick L."/>
            <person name="Megy K."/>
            <person name="O'Leary S."/>
            <person name="Pearson M."/>
            <person name="Haas B.J."/>
            <person name="Mauceli E."/>
            <person name="Wortman J.R."/>
            <person name="Lee N.H."/>
            <person name="Guigo R."/>
            <person name="Stanke M."/>
            <person name="Alvarado L."/>
            <person name="Amedeo P."/>
            <person name="Antoine C.H."/>
            <person name="Arensburger P."/>
            <person name="Bidwell S.L."/>
            <person name="Crawford M."/>
            <person name="Camaro F."/>
            <person name="Devon K."/>
            <person name="Engels R."/>
            <person name="Hammond M."/>
            <person name="Howarth C."/>
            <person name="Koehrsen M."/>
            <person name="Lawson D."/>
            <person name="Montgomery P."/>
            <person name="Nene V."/>
            <person name="Nusbaum C."/>
            <person name="Puiu D."/>
            <person name="Romero-Severson J."/>
            <person name="Severson D.W."/>
            <person name="Shumway M."/>
            <person name="Sisk P."/>
            <person name="Stolte C."/>
            <person name="Zeng Q."/>
            <person name="Eisenstadt E."/>
            <person name="Fraser-Liggett C."/>
            <person name="Strausberg R."/>
            <person name="Galagan J."/>
            <person name="Birren B."/>
            <person name="Collins F.H."/>
        </authorList>
    </citation>
    <scope>NUCLEOTIDE SEQUENCE [LARGE SCALE GENOMIC DNA]</scope>
    <source>
        <strain evidence="2">JHB</strain>
    </source>
</reference>
<reference evidence="3" key="2">
    <citation type="submission" date="2021-02" db="UniProtKB">
        <authorList>
            <consortium name="EnsemblMetazoa"/>
        </authorList>
    </citation>
    <scope>IDENTIFICATION</scope>
    <source>
        <strain evidence="3">JHB</strain>
    </source>
</reference>
<feature type="signal peptide" evidence="1">
    <location>
        <begin position="1"/>
        <end position="27"/>
    </location>
</feature>
<dbReference type="OrthoDB" id="6366357at2759"/>
<keyword evidence="4" id="KW-1185">Reference proteome</keyword>
<name>B0WQX6_CULQU</name>
<dbReference type="KEGG" id="cqu:CpipJ_CPIJ009483"/>
<dbReference type="EnsemblMetazoa" id="CPIJ009483-RA">
    <property type="protein sequence ID" value="CPIJ009483-PA"/>
    <property type="gene ID" value="CPIJ009483"/>
</dbReference>
<keyword evidence="1" id="KW-0732">Signal</keyword>
<evidence type="ECO:0000256" key="1">
    <source>
        <dbReference type="SAM" id="SignalP"/>
    </source>
</evidence>
<dbReference type="InParanoid" id="B0WQX6"/>
<dbReference type="EMBL" id="DS232047">
    <property type="protein sequence ID" value="EDS33063.1"/>
    <property type="molecule type" value="Genomic_DNA"/>
</dbReference>
<accession>B0WQX6</accession>
<feature type="chain" id="PRO_5014566911" evidence="1">
    <location>
        <begin position="28"/>
        <end position="642"/>
    </location>
</feature>